<feature type="compositionally biased region" description="Acidic residues" evidence="1">
    <location>
        <begin position="86"/>
        <end position="109"/>
    </location>
</feature>
<sequence>MCSGDQEANVPNTFKKIDAPRKTRSLTIADNIVEEPVATSRLESMKQMKQAVVGEGSSVAHIKYYKFEKISATDSDATRGSSFPDANEEKDNETDDFDDYDIDLSDDSLEGDDTSGFRVFMYNKPIEPLISTNLSPTVTCSSLEYIQSLLNESPVNELRDFMSNPVDTNAQTTSMAKGLMQKAKKNMRKINFKKAAAKKFKEYDQKLEAFANVNVSKVIDKTVQAKVLIEMKKLLPTHISKAIANYVSQDSITRTKASLGRNHNEAAMECRGSKI</sequence>
<evidence type="ECO:0000256" key="1">
    <source>
        <dbReference type="SAM" id="MobiDB-lite"/>
    </source>
</evidence>
<proteinExistence type="predicted"/>
<reference evidence="2" key="1">
    <citation type="journal article" date="2019" name="Sci. Rep.">
        <title>Draft genome of Tanacetum cinerariifolium, the natural source of mosquito coil.</title>
        <authorList>
            <person name="Yamashiro T."/>
            <person name="Shiraishi A."/>
            <person name="Satake H."/>
            <person name="Nakayama K."/>
        </authorList>
    </citation>
    <scope>NUCLEOTIDE SEQUENCE</scope>
</reference>
<evidence type="ECO:0000313" key="2">
    <source>
        <dbReference type="EMBL" id="GEU45942.1"/>
    </source>
</evidence>
<comment type="caution">
    <text evidence="2">The sequence shown here is derived from an EMBL/GenBank/DDBJ whole genome shotgun (WGS) entry which is preliminary data.</text>
</comment>
<feature type="region of interest" description="Disordered" evidence="1">
    <location>
        <begin position="75"/>
        <end position="109"/>
    </location>
</feature>
<organism evidence="2">
    <name type="scientific">Tanacetum cinerariifolium</name>
    <name type="common">Dalmatian daisy</name>
    <name type="synonym">Chrysanthemum cinerariifolium</name>
    <dbReference type="NCBI Taxonomy" id="118510"/>
    <lineage>
        <taxon>Eukaryota</taxon>
        <taxon>Viridiplantae</taxon>
        <taxon>Streptophyta</taxon>
        <taxon>Embryophyta</taxon>
        <taxon>Tracheophyta</taxon>
        <taxon>Spermatophyta</taxon>
        <taxon>Magnoliopsida</taxon>
        <taxon>eudicotyledons</taxon>
        <taxon>Gunneridae</taxon>
        <taxon>Pentapetalae</taxon>
        <taxon>asterids</taxon>
        <taxon>campanulids</taxon>
        <taxon>Asterales</taxon>
        <taxon>Asteraceae</taxon>
        <taxon>Asteroideae</taxon>
        <taxon>Anthemideae</taxon>
        <taxon>Anthemidinae</taxon>
        <taxon>Tanacetum</taxon>
    </lineage>
</organism>
<protein>
    <submittedName>
        <fullName evidence="2">Uncharacterized protein</fullName>
    </submittedName>
</protein>
<dbReference type="AlphaFoldDB" id="A0A6L2KB57"/>
<dbReference type="EMBL" id="BKCJ010002056">
    <property type="protein sequence ID" value="GEU45942.1"/>
    <property type="molecule type" value="Genomic_DNA"/>
</dbReference>
<gene>
    <name evidence="2" type="ORF">Tci_017920</name>
</gene>
<accession>A0A6L2KB57</accession>
<name>A0A6L2KB57_TANCI</name>